<feature type="region of interest" description="Disordered" evidence="1">
    <location>
        <begin position="134"/>
        <end position="193"/>
    </location>
</feature>
<evidence type="ECO:0008006" key="4">
    <source>
        <dbReference type="Google" id="ProtNLM"/>
    </source>
</evidence>
<evidence type="ECO:0000313" key="3">
    <source>
        <dbReference type="Proteomes" id="UP000029444"/>
    </source>
</evidence>
<dbReference type="PATRIC" id="fig|1177154.3.peg.1152"/>
<dbReference type="AlphaFoldDB" id="A0A095SMV0"/>
<keyword evidence="3" id="KW-1185">Reference proteome</keyword>
<gene>
    <name evidence="2" type="ORF">Y5S_01136</name>
</gene>
<dbReference type="eggNOG" id="COG3152">
    <property type="taxonomic scope" value="Bacteria"/>
</dbReference>
<organism evidence="2 3">
    <name type="scientific">Alcanivorax nanhaiticus</name>
    <dbReference type="NCBI Taxonomy" id="1177154"/>
    <lineage>
        <taxon>Bacteria</taxon>
        <taxon>Pseudomonadati</taxon>
        <taxon>Pseudomonadota</taxon>
        <taxon>Gammaproteobacteria</taxon>
        <taxon>Oceanospirillales</taxon>
        <taxon>Alcanivoracaceae</taxon>
        <taxon>Alcanivorax</taxon>
    </lineage>
</organism>
<dbReference type="Proteomes" id="UP000029444">
    <property type="component" value="Unassembled WGS sequence"/>
</dbReference>
<sequence length="193" mass="19729">MSEARFHVVFAGQLVKGADPATVKANLGRLFKMDAAKVEKLFAGQPVVLKKDADQATAMKFRAALKQAGAECVLKPLESVEETVAVAEPSAPGAGSAPAAPAVAPAGKAEVEQNSGDLETVGTIRTGGTGFSGPYSVAAVGEDMDNSEHAPPPPAPDVSHLSMAGVGEDLGQKKKDEEVKVPDISHLSLSSDS</sequence>
<evidence type="ECO:0000256" key="1">
    <source>
        <dbReference type="SAM" id="MobiDB-lite"/>
    </source>
</evidence>
<name>A0A095SMV0_9GAMM</name>
<accession>A0A095SMV0</accession>
<protein>
    <recommendedName>
        <fullName evidence="4">Ribosomal protein L7/L12 C-terminal domain-containing protein</fullName>
    </recommendedName>
</protein>
<dbReference type="OrthoDB" id="6402943at2"/>
<feature type="compositionally biased region" description="Low complexity" evidence="1">
    <location>
        <begin position="89"/>
        <end position="108"/>
    </location>
</feature>
<comment type="caution">
    <text evidence="2">The sequence shown here is derived from an EMBL/GenBank/DDBJ whole genome shotgun (WGS) entry which is preliminary data.</text>
</comment>
<dbReference type="STRING" id="1177154.Y5S_01136"/>
<evidence type="ECO:0000313" key="2">
    <source>
        <dbReference type="EMBL" id="KGD65912.1"/>
    </source>
</evidence>
<reference evidence="2 3" key="1">
    <citation type="submission" date="2012-09" db="EMBL/GenBank/DDBJ databases">
        <title>Genome Sequence of alkane-degrading Bacterium Alcanivorax sp. 19-m-6.</title>
        <authorList>
            <person name="Lai Q."/>
            <person name="Shao Z."/>
        </authorList>
    </citation>
    <scope>NUCLEOTIDE SEQUENCE [LARGE SCALE GENOMIC DNA]</scope>
    <source>
        <strain evidence="2 3">19-m-6</strain>
    </source>
</reference>
<dbReference type="EMBL" id="ARXV01000003">
    <property type="protein sequence ID" value="KGD65912.1"/>
    <property type="molecule type" value="Genomic_DNA"/>
</dbReference>
<feature type="region of interest" description="Disordered" evidence="1">
    <location>
        <begin position="89"/>
        <end position="114"/>
    </location>
</feature>
<dbReference type="RefSeq" id="WP_035231179.1">
    <property type="nucleotide sequence ID" value="NZ_ARXV01000003.1"/>
</dbReference>
<feature type="compositionally biased region" description="Basic and acidic residues" evidence="1">
    <location>
        <begin position="170"/>
        <end position="183"/>
    </location>
</feature>
<proteinExistence type="predicted"/>